<dbReference type="InterPro" id="IPR003856">
    <property type="entry name" value="LPS_length_determ_N"/>
</dbReference>
<evidence type="ECO:0000256" key="3">
    <source>
        <dbReference type="ARBA" id="ARBA00022692"/>
    </source>
</evidence>
<dbReference type="PANTHER" id="PTHR32309">
    <property type="entry name" value="TYROSINE-PROTEIN KINASE"/>
    <property type="match status" value="1"/>
</dbReference>
<feature type="coiled-coil region" evidence="6">
    <location>
        <begin position="355"/>
        <end position="432"/>
    </location>
</feature>
<feature type="domain" description="Polysaccharide chain length determinant N-terminal" evidence="8">
    <location>
        <begin position="28"/>
        <end position="121"/>
    </location>
</feature>
<evidence type="ECO:0000256" key="4">
    <source>
        <dbReference type="ARBA" id="ARBA00022989"/>
    </source>
</evidence>
<dbReference type="PANTHER" id="PTHR32309:SF13">
    <property type="entry name" value="FERRIC ENTEROBACTIN TRANSPORT PROTEIN FEPE"/>
    <property type="match status" value="1"/>
</dbReference>
<feature type="transmembrane region" description="Helical" evidence="7">
    <location>
        <begin position="449"/>
        <end position="471"/>
    </location>
</feature>
<comment type="caution">
    <text evidence="9">The sequence shown here is derived from an EMBL/GenBank/DDBJ whole genome shotgun (WGS) entry which is preliminary data.</text>
</comment>
<name>A0ABW1S842_9PROT</name>
<reference evidence="10" key="1">
    <citation type="journal article" date="2019" name="Int. J. Syst. Evol. Microbiol.">
        <title>The Global Catalogue of Microorganisms (GCM) 10K type strain sequencing project: providing services to taxonomists for standard genome sequencing and annotation.</title>
        <authorList>
            <consortium name="The Broad Institute Genomics Platform"/>
            <consortium name="The Broad Institute Genome Sequencing Center for Infectious Disease"/>
            <person name="Wu L."/>
            <person name="Ma J."/>
        </authorList>
    </citation>
    <scope>NUCLEOTIDE SEQUENCE [LARGE SCALE GENOMIC DNA]</scope>
    <source>
        <strain evidence="10">CGMCC-1.15741</strain>
    </source>
</reference>
<dbReference type="Proteomes" id="UP001596303">
    <property type="component" value="Unassembled WGS sequence"/>
</dbReference>
<evidence type="ECO:0000256" key="1">
    <source>
        <dbReference type="ARBA" id="ARBA00004651"/>
    </source>
</evidence>
<organism evidence="9 10">
    <name type="scientific">Ponticaulis profundi</name>
    <dbReference type="NCBI Taxonomy" id="2665222"/>
    <lineage>
        <taxon>Bacteria</taxon>
        <taxon>Pseudomonadati</taxon>
        <taxon>Pseudomonadota</taxon>
        <taxon>Alphaproteobacteria</taxon>
        <taxon>Hyphomonadales</taxon>
        <taxon>Hyphomonadaceae</taxon>
        <taxon>Ponticaulis</taxon>
    </lineage>
</organism>
<keyword evidence="10" id="KW-1185">Reference proteome</keyword>
<evidence type="ECO:0000313" key="10">
    <source>
        <dbReference type="Proteomes" id="UP001596303"/>
    </source>
</evidence>
<gene>
    <name evidence="9" type="ORF">ACFQDM_04915</name>
</gene>
<dbReference type="InterPro" id="IPR050445">
    <property type="entry name" value="Bact_polysacc_biosynth/exp"/>
</dbReference>
<dbReference type="RefSeq" id="WP_377376237.1">
    <property type="nucleotide sequence ID" value="NZ_JBHSSW010000004.1"/>
</dbReference>
<accession>A0ABW1S842</accession>
<evidence type="ECO:0000256" key="7">
    <source>
        <dbReference type="SAM" id="Phobius"/>
    </source>
</evidence>
<evidence type="ECO:0000259" key="8">
    <source>
        <dbReference type="Pfam" id="PF02706"/>
    </source>
</evidence>
<dbReference type="Pfam" id="PF02706">
    <property type="entry name" value="Wzz"/>
    <property type="match status" value="1"/>
</dbReference>
<protein>
    <submittedName>
        <fullName evidence="9">GumC family protein</fullName>
    </submittedName>
</protein>
<feature type="transmembrane region" description="Helical" evidence="7">
    <location>
        <begin position="43"/>
        <end position="63"/>
    </location>
</feature>
<dbReference type="EMBL" id="JBHSSW010000004">
    <property type="protein sequence ID" value="MFC6197406.1"/>
    <property type="molecule type" value="Genomic_DNA"/>
</dbReference>
<keyword evidence="4 7" id="KW-1133">Transmembrane helix</keyword>
<proteinExistence type="predicted"/>
<evidence type="ECO:0000256" key="6">
    <source>
        <dbReference type="SAM" id="Coils"/>
    </source>
</evidence>
<sequence length="496" mass="55334">MPADDGWTTVTAARPVSAASASRSGRPQLTLVDIILMLWRAKWIVLLVALPIFVASVLFALTLSKQYQATSRIQVTAGEERVFDPLVGDVTASVLSQEEITESEIELLHSPVIADRVIQKLGLEVIYPKMAEAYNKAPAADKPLIYEQAVQAVQKNFYAGAAPKNPVIRTGFKNENPIVAADVLNTMIETYIEYRSEIFLGDDKGVLTTQREASNEKLLAADQAIERFLTENRIGDFDTEKTTTAAQYASITDEMFKVQAQKSEVDKRLSALISQLALTEPTIDLSVETNFQQQLFDLKLEREGLLSKYQPSTPQVQQLDRRINQMQELIDQQGNGAGVIRRGPNEVYQSMDARRAELVADSSALEGRFEELQRQKRQIEERQLQLTRLEPKYQDLLRNRAILESQVRSISIREQEERLKREIAKADTENIQILEPARPPAKGESSRKLVAAAGLLFGGFTGLMFALIWVFTRPTLATASCVTRTTGLPVLASVRA</sequence>
<evidence type="ECO:0000256" key="2">
    <source>
        <dbReference type="ARBA" id="ARBA00022475"/>
    </source>
</evidence>
<keyword evidence="5 7" id="KW-0472">Membrane</keyword>
<comment type="subcellular location">
    <subcellularLocation>
        <location evidence="1">Cell membrane</location>
        <topology evidence="1">Multi-pass membrane protein</topology>
    </subcellularLocation>
</comment>
<evidence type="ECO:0000313" key="9">
    <source>
        <dbReference type="EMBL" id="MFC6197406.1"/>
    </source>
</evidence>
<keyword evidence="2" id="KW-1003">Cell membrane</keyword>
<evidence type="ECO:0000256" key="5">
    <source>
        <dbReference type="ARBA" id="ARBA00023136"/>
    </source>
</evidence>
<keyword evidence="6" id="KW-0175">Coiled coil</keyword>
<keyword evidence="3 7" id="KW-0812">Transmembrane</keyword>